<dbReference type="CDD" id="cd04301">
    <property type="entry name" value="NAT_SF"/>
    <property type="match status" value="1"/>
</dbReference>
<feature type="domain" description="N-acetyltransferase" evidence="3">
    <location>
        <begin position="17"/>
        <end position="159"/>
    </location>
</feature>
<sequence length="159" mass="17600">MNAIAPVRILEGQAASDHTQKVLTAYFSELDHRIDGGFDPDLTESTSPEQVTPPNGDFFLMTELISGEVIACGAVRKLDDTTAELRRIWVTPDHRGKGHARTLVRSLENKVRALGAHTAVVSLNEEMVEGIAMFRKRGYEPVEPFHENTTATVFLGRKL</sequence>
<dbReference type="PANTHER" id="PTHR43877:SF2">
    <property type="entry name" value="AMINOALKYLPHOSPHONATE N-ACETYLTRANSFERASE-RELATED"/>
    <property type="match status" value="1"/>
</dbReference>
<dbReference type="EMBL" id="BAAAQA010000025">
    <property type="protein sequence ID" value="GAA2120793.1"/>
    <property type="molecule type" value="Genomic_DNA"/>
</dbReference>
<keyword evidence="1" id="KW-0808">Transferase</keyword>
<name>A0ABP5JR80_9MICC</name>
<evidence type="ECO:0000313" key="4">
    <source>
        <dbReference type="EMBL" id="GAA2120793.1"/>
    </source>
</evidence>
<proteinExistence type="predicted"/>
<dbReference type="PROSITE" id="PS51186">
    <property type="entry name" value="GNAT"/>
    <property type="match status" value="1"/>
</dbReference>
<evidence type="ECO:0000313" key="5">
    <source>
        <dbReference type="Proteomes" id="UP001500166"/>
    </source>
</evidence>
<keyword evidence="5" id="KW-1185">Reference proteome</keyword>
<keyword evidence="2" id="KW-0012">Acyltransferase</keyword>
<dbReference type="InterPro" id="IPR000182">
    <property type="entry name" value="GNAT_dom"/>
</dbReference>
<dbReference type="RefSeq" id="WP_095797015.1">
    <property type="nucleotide sequence ID" value="NZ_BAAAQA010000025.1"/>
</dbReference>
<evidence type="ECO:0000256" key="1">
    <source>
        <dbReference type="ARBA" id="ARBA00022679"/>
    </source>
</evidence>
<accession>A0ABP5JR80</accession>
<dbReference type="Gene3D" id="3.40.630.30">
    <property type="match status" value="1"/>
</dbReference>
<dbReference type="PANTHER" id="PTHR43877">
    <property type="entry name" value="AMINOALKYLPHOSPHONATE N-ACETYLTRANSFERASE-RELATED-RELATED"/>
    <property type="match status" value="1"/>
</dbReference>
<dbReference type="InterPro" id="IPR050832">
    <property type="entry name" value="Bact_Acetyltransf"/>
</dbReference>
<evidence type="ECO:0000259" key="3">
    <source>
        <dbReference type="PROSITE" id="PS51186"/>
    </source>
</evidence>
<dbReference type="Pfam" id="PF00583">
    <property type="entry name" value="Acetyltransf_1"/>
    <property type="match status" value="1"/>
</dbReference>
<organism evidence="4 5">
    <name type="scientific">Kocuria atrinae</name>
    <dbReference type="NCBI Taxonomy" id="592377"/>
    <lineage>
        <taxon>Bacteria</taxon>
        <taxon>Bacillati</taxon>
        <taxon>Actinomycetota</taxon>
        <taxon>Actinomycetes</taxon>
        <taxon>Micrococcales</taxon>
        <taxon>Micrococcaceae</taxon>
        <taxon>Kocuria</taxon>
    </lineage>
</organism>
<reference evidence="5" key="1">
    <citation type="journal article" date="2019" name="Int. J. Syst. Evol. Microbiol.">
        <title>The Global Catalogue of Microorganisms (GCM) 10K type strain sequencing project: providing services to taxonomists for standard genome sequencing and annotation.</title>
        <authorList>
            <consortium name="The Broad Institute Genomics Platform"/>
            <consortium name="The Broad Institute Genome Sequencing Center for Infectious Disease"/>
            <person name="Wu L."/>
            <person name="Ma J."/>
        </authorList>
    </citation>
    <scope>NUCLEOTIDE SEQUENCE [LARGE SCALE GENOMIC DNA]</scope>
    <source>
        <strain evidence="5">JCM 15914</strain>
    </source>
</reference>
<dbReference type="SUPFAM" id="SSF55729">
    <property type="entry name" value="Acyl-CoA N-acyltransferases (Nat)"/>
    <property type="match status" value="1"/>
</dbReference>
<protein>
    <recommendedName>
        <fullName evidence="3">N-acetyltransferase domain-containing protein</fullName>
    </recommendedName>
</protein>
<comment type="caution">
    <text evidence="4">The sequence shown here is derived from an EMBL/GenBank/DDBJ whole genome shotgun (WGS) entry which is preliminary data.</text>
</comment>
<dbReference type="Proteomes" id="UP001500166">
    <property type="component" value="Unassembled WGS sequence"/>
</dbReference>
<gene>
    <name evidence="4" type="ORF">GCM10009824_22770</name>
</gene>
<evidence type="ECO:0000256" key="2">
    <source>
        <dbReference type="ARBA" id="ARBA00023315"/>
    </source>
</evidence>
<dbReference type="InterPro" id="IPR016181">
    <property type="entry name" value="Acyl_CoA_acyltransferase"/>
</dbReference>